<evidence type="ECO:0000256" key="2">
    <source>
        <dbReference type="SAM" id="Coils"/>
    </source>
</evidence>
<name>A0A4V3RZG7_9PROT</name>
<keyword evidence="6" id="KW-1185">Reference proteome</keyword>
<dbReference type="Gene3D" id="2.40.30.170">
    <property type="match status" value="1"/>
</dbReference>
<dbReference type="InterPro" id="IPR058624">
    <property type="entry name" value="MdtA-like_HH"/>
</dbReference>
<evidence type="ECO:0000313" key="6">
    <source>
        <dbReference type="Proteomes" id="UP000305451"/>
    </source>
</evidence>
<dbReference type="SUPFAM" id="SSF111369">
    <property type="entry name" value="HlyD-like secretion proteins"/>
    <property type="match status" value="1"/>
</dbReference>
<evidence type="ECO:0000313" key="5">
    <source>
        <dbReference type="EMBL" id="TGY94109.1"/>
    </source>
</evidence>
<dbReference type="Gene3D" id="2.40.50.100">
    <property type="match status" value="1"/>
</dbReference>
<dbReference type="Pfam" id="PF25876">
    <property type="entry name" value="HH_MFP_RND"/>
    <property type="match status" value="1"/>
</dbReference>
<proteinExistence type="inferred from homology"/>
<dbReference type="PANTHER" id="PTHR30469:SF11">
    <property type="entry name" value="BLL4320 PROTEIN"/>
    <property type="match status" value="1"/>
</dbReference>
<dbReference type="InterPro" id="IPR006143">
    <property type="entry name" value="RND_pump_MFP"/>
</dbReference>
<gene>
    <name evidence="5" type="ORF">E5162_02165</name>
</gene>
<dbReference type="Pfam" id="PF25917">
    <property type="entry name" value="BSH_RND"/>
    <property type="match status" value="1"/>
</dbReference>
<accession>A0A4V3RZG7</accession>
<feature type="domain" description="Multidrug resistance protein MdtA-like barrel-sandwich hybrid" evidence="4">
    <location>
        <begin position="33"/>
        <end position="162"/>
    </location>
</feature>
<dbReference type="GO" id="GO:0015562">
    <property type="term" value="F:efflux transmembrane transporter activity"/>
    <property type="evidence" value="ECO:0007669"/>
    <property type="project" value="TreeGrafter"/>
</dbReference>
<keyword evidence="2" id="KW-0175">Coiled coil</keyword>
<dbReference type="NCBIfam" id="TIGR01730">
    <property type="entry name" value="RND_mfp"/>
    <property type="match status" value="1"/>
</dbReference>
<evidence type="ECO:0000256" key="1">
    <source>
        <dbReference type="ARBA" id="ARBA00009477"/>
    </source>
</evidence>
<dbReference type="Gene3D" id="2.40.420.20">
    <property type="match status" value="1"/>
</dbReference>
<dbReference type="PANTHER" id="PTHR30469">
    <property type="entry name" value="MULTIDRUG RESISTANCE PROTEIN MDTA"/>
    <property type="match status" value="1"/>
</dbReference>
<dbReference type="AlphaFoldDB" id="A0A4V3RZG7"/>
<organism evidence="5 6">
    <name type="scientific">Marinicauda pacifica</name>
    <dbReference type="NCBI Taxonomy" id="1133559"/>
    <lineage>
        <taxon>Bacteria</taxon>
        <taxon>Pseudomonadati</taxon>
        <taxon>Pseudomonadota</taxon>
        <taxon>Alphaproteobacteria</taxon>
        <taxon>Maricaulales</taxon>
        <taxon>Maricaulaceae</taxon>
        <taxon>Marinicauda</taxon>
    </lineage>
</organism>
<comment type="similarity">
    <text evidence="1">Belongs to the membrane fusion protein (MFP) (TC 8.A.1) family.</text>
</comment>
<dbReference type="Gene3D" id="1.10.287.470">
    <property type="entry name" value="Helix hairpin bin"/>
    <property type="match status" value="1"/>
</dbReference>
<sequence length="322" mass="33996">MTVSYTTETAIQTRFSGLVTARRESALGFDMPGRIAEIGVDVGDRVAPGDILARLDTRALEANLAAARADARAARASADLAQTTYQRQQTLVDQGHVSRQRLDEAQSSAQAARAQADAADAAAEVLEVQIDLARLDAPYAGVITSRAFDEGAVAPAGQPVLTLVEEEGRELRIGLPAGEAARLETGTLYPVLADGTQYQARVIAVTGIIDRQSRSVTAVLRFEEGAPASGAVARLVLETGLDERGFWAPVTALAEGRRGLWSVYVLSGDGPYTLEPRPVEILHTEEDRVYLRGAVEEGALVLSAGLQRVTPGQGVVPAGQGT</sequence>
<dbReference type="InterPro" id="IPR058625">
    <property type="entry name" value="MdtA-like_BSH"/>
</dbReference>
<dbReference type="Proteomes" id="UP000305451">
    <property type="component" value="Unassembled WGS sequence"/>
</dbReference>
<reference evidence="5 6" key="1">
    <citation type="journal article" date="2013" name="Int. J. Syst. Evol. Microbiol.">
        <title>Marinicauda pacifica gen. nov., sp. nov., a prosthecate alphaproteobacterium of the family Hyphomonadaceae isolated from deep seawater.</title>
        <authorList>
            <person name="Zhang X.Y."/>
            <person name="Li G.W."/>
            <person name="Wang C.S."/>
            <person name="Zhang Y.J."/>
            <person name="Xu X.W."/>
            <person name="Li H."/>
            <person name="Liu A."/>
            <person name="Liu C."/>
            <person name="Xie B.B."/>
            <person name="Qin Q.L."/>
            <person name="Xu Z."/>
            <person name="Chen X.L."/>
            <person name="Zhou B.C."/>
            <person name="Zhang Y.Z."/>
        </authorList>
    </citation>
    <scope>NUCLEOTIDE SEQUENCE [LARGE SCALE GENOMIC DNA]</scope>
    <source>
        <strain evidence="5 6">P-1 km-3</strain>
    </source>
</reference>
<feature type="domain" description="Multidrug resistance protein MdtA-like alpha-helical hairpin" evidence="3">
    <location>
        <begin position="64"/>
        <end position="125"/>
    </location>
</feature>
<protein>
    <submittedName>
        <fullName evidence="5">Efflux RND transporter periplasmic adaptor subunit</fullName>
    </submittedName>
</protein>
<feature type="coiled-coil region" evidence="2">
    <location>
        <begin position="102"/>
        <end position="129"/>
    </location>
</feature>
<evidence type="ECO:0000259" key="3">
    <source>
        <dbReference type="Pfam" id="PF25876"/>
    </source>
</evidence>
<evidence type="ECO:0000259" key="4">
    <source>
        <dbReference type="Pfam" id="PF25917"/>
    </source>
</evidence>
<dbReference type="GO" id="GO:1990281">
    <property type="term" value="C:efflux pump complex"/>
    <property type="evidence" value="ECO:0007669"/>
    <property type="project" value="TreeGrafter"/>
</dbReference>
<comment type="caution">
    <text evidence="5">The sequence shown here is derived from an EMBL/GenBank/DDBJ whole genome shotgun (WGS) entry which is preliminary data.</text>
</comment>
<dbReference type="EMBL" id="SRXV01000001">
    <property type="protein sequence ID" value="TGY94109.1"/>
    <property type="molecule type" value="Genomic_DNA"/>
</dbReference>